<keyword evidence="2" id="KW-1185">Reference proteome</keyword>
<protein>
    <submittedName>
        <fullName evidence="1">Uncharacterized protein</fullName>
    </submittedName>
</protein>
<gene>
    <name evidence="1" type="ORF">L2E82_28080</name>
</gene>
<dbReference type="Proteomes" id="UP001055811">
    <property type="component" value="Linkage Group LG05"/>
</dbReference>
<dbReference type="EMBL" id="CM042013">
    <property type="protein sequence ID" value="KAI3738062.1"/>
    <property type="molecule type" value="Genomic_DNA"/>
</dbReference>
<comment type="caution">
    <text evidence="1">The sequence shown here is derived from an EMBL/GenBank/DDBJ whole genome shotgun (WGS) entry which is preliminary data.</text>
</comment>
<reference evidence="2" key="1">
    <citation type="journal article" date="2022" name="Mol. Ecol. Resour.">
        <title>The genomes of chicory, endive, great burdock and yacon provide insights into Asteraceae palaeo-polyploidization history and plant inulin production.</title>
        <authorList>
            <person name="Fan W."/>
            <person name="Wang S."/>
            <person name="Wang H."/>
            <person name="Wang A."/>
            <person name="Jiang F."/>
            <person name="Liu H."/>
            <person name="Zhao H."/>
            <person name="Xu D."/>
            <person name="Zhang Y."/>
        </authorList>
    </citation>
    <scope>NUCLEOTIDE SEQUENCE [LARGE SCALE GENOMIC DNA]</scope>
    <source>
        <strain evidence="2">cv. Punajuju</strain>
    </source>
</reference>
<reference evidence="1 2" key="2">
    <citation type="journal article" date="2022" name="Mol. Ecol. Resour.">
        <title>The genomes of chicory, endive, great burdock and yacon provide insights into Asteraceae paleo-polyploidization history and plant inulin production.</title>
        <authorList>
            <person name="Fan W."/>
            <person name="Wang S."/>
            <person name="Wang H."/>
            <person name="Wang A."/>
            <person name="Jiang F."/>
            <person name="Liu H."/>
            <person name="Zhao H."/>
            <person name="Xu D."/>
            <person name="Zhang Y."/>
        </authorList>
    </citation>
    <scope>NUCLEOTIDE SEQUENCE [LARGE SCALE GENOMIC DNA]</scope>
    <source>
        <strain evidence="2">cv. Punajuju</strain>
        <tissue evidence="1">Leaves</tissue>
    </source>
</reference>
<name>A0ACB9CUV0_CICIN</name>
<accession>A0ACB9CUV0</accession>
<proteinExistence type="predicted"/>
<organism evidence="1 2">
    <name type="scientific">Cichorium intybus</name>
    <name type="common">Chicory</name>
    <dbReference type="NCBI Taxonomy" id="13427"/>
    <lineage>
        <taxon>Eukaryota</taxon>
        <taxon>Viridiplantae</taxon>
        <taxon>Streptophyta</taxon>
        <taxon>Embryophyta</taxon>
        <taxon>Tracheophyta</taxon>
        <taxon>Spermatophyta</taxon>
        <taxon>Magnoliopsida</taxon>
        <taxon>eudicotyledons</taxon>
        <taxon>Gunneridae</taxon>
        <taxon>Pentapetalae</taxon>
        <taxon>asterids</taxon>
        <taxon>campanulids</taxon>
        <taxon>Asterales</taxon>
        <taxon>Asteraceae</taxon>
        <taxon>Cichorioideae</taxon>
        <taxon>Cichorieae</taxon>
        <taxon>Cichoriinae</taxon>
        <taxon>Cichorium</taxon>
    </lineage>
</organism>
<sequence length="207" mass="23776">MSHSFFSDSYAELAAKTVRGRPNYVPPHQRNNYNADENIRFGYQTPVEIKWGSENTIAATKKGLIYTTKLRNSGVKSTRRLWRCTDPTTVSMRLTLYKITASIFTFSNSIFQNLPLSLFLGLSKAMFFLVLRMILGLLIRKLVMNHNQNTSQLGYLSVHNDVEASEIIEQQQEVFDIESEITVQQQTVHNDVSETIEQQQEVYDIES</sequence>
<evidence type="ECO:0000313" key="1">
    <source>
        <dbReference type="EMBL" id="KAI3738062.1"/>
    </source>
</evidence>
<evidence type="ECO:0000313" key="2">
    <source>
        <dbReference type="Proteomes" id="UP001055811"/>
    </source>
</evidence>